<dbReference type="InterPro" id="IPR002792">
    <property type="entry name" value="TRAM_dom"/>
</dbReference>
<dbReference type="SFLD" id="SFLDG01082">
    <property type="entry name" value="B12-binding_domain_containing"/>
    <property type="match status" value="1"/>
</dbReference>
<feature type="domain" description="Radical SAM core" evidence="17">
    <location>
        <begin position="168"/>
        <end position="396"/>
    </location>
</feature>
<evidence type="ECO:0000256" key="14">
    <source>
        <dbReference type="SAM" id="MobiDB-lite"/>
    </source>
</evidence>
<evidence type="ECO:0000256" key="6">
    <source>
        <dbReference type="ARBA" id="ARBA00022723"/>
    </source>
</evidence>
<keyword evidence="3 13" id="KW-0963">Cytoplasm</keyword>
<dbReference type="EC" id="2.8.4.3" evidence="9 13"/>
<dbReference type="SFLD" id="SFLDS00029">
    <property type="entry name" value="Radical_SAM"/>
    <property type="match status" value="1"/>
</dbReference>
<keyword evidence="4 13" id="KW-0808">Transferase</keyword>
<dbReference type="SUPFAM" id="SSF102114">
    <property type="entry name" value="Radical SAM enzymes"/>
    <property type="match status" value="1"/>
</dbReference>
<evidence type="ECO:0000259" key="15">
    <source>
        <dbReference type="PROSITE" id="PS50926"/>
    </source>
</evidence>
<evidence type="ECO:0000256" key="13">
    <source>
        <dbReference type="HAMAP-Rule" id="MF_01864"/>
    </source>
</evidence>
<dbReference type="InterPro" id="IPR058240">
    <property type="entry name" value="rSAM_sf"/>
</dbReference>
<protein>
    <recommendedName>
        <fullName evidence="10 13">tRNA-2-methylthio-N(6)-dimethylallyladenosine synthase</fullName>
        <ecNumber evidence="9 13">2.8.4.3</ecNumber>
    </recommendedName>
    <alternativeName>
        <fullName evidence="12 13">(Dimethylallyl)adenosine tRNA methylthiotransferase MiaB</fullName>
    </alternativeName>
    <alternativeName>
        <fullName evidence="11 13">tRNA-i(6)A37 methylthiotransferase</fullName>
    </alternativeName>
</protein>
<dbReference type="GO" id="GO:0035597">
    <property type="term" value="F:tRNA-2-methylthio-N(6)-dimethylallyladenosine(37) synthase activity"/>
    <property type="evidence" value="ECO:0007669"/>
    <property type="project" value="UniProtKB-EC"/>
</dbReference>
<dbReference type="Proteomes" id="UP001150924">
    <property type="component" value="Unassembled WGS sequence"/>
</dbReference>
<dbReference type="PROSITE" id="PS50926">
    <property type="entry name" value="TRAM"/>
    <property type="match status" value="1"/>
</dbReference>
<dbReference type="EMBL" id="JAPNKE010000002">
    <property type="protein sequence ID" value="MCY1005934.1"/>
    <property type="molecule type" value="Genomic_DNA"/>
</dbReference>
<dbReference type="Gene3D" id="3.40.50.12160">
    <property type="entry name" value="Methylthiotransferase, N-terminal domain"/>
    <property type="match status" value="1"/>
</dbReference>
<evidence type="ECO:0000259" key="16">
    <source>
        <dbReference type="PROSITE" id="PS51449"/>
    </source>
</evidence>
<dbReference type="FunFam" id="3.80.30.20:FF:000001">
    <property type="entry name" value="tRNA-2-methylthio-N(6)-dimethylallyladenosine synthase 2"/>
    <property type="match status" value="1"/>
</dbReference>
<dbReference type="NCBIfam" id="TIGR00089">
    <property type="entry name" value="MiaB/RimO family radical SAM methylthiotransferase"/>
    <property type="match status" value="1"/>
</dbReference>
<feature type="compositionally biased region" description="Pro residues" evidence="14">
    <location>
        <begin position="14"/>
        <end position="26"/>
    </location>
</feature>
<dbReference type="Pfam" id="PF00919">
    <property type="entry name" value="UPF0004"/>
    <property type="match status" value="1"/>
</dbReference>
<dbReference type="PANTHER" id="PTHR43020:SF2">
    <property type="entry name" value="MITOCHONDRIAL TRNA METHYLTHIOTRANSFERASE CDK5RAP1"/>
    <property type="match status" value="1"/>
</dbReference>
<comment type="catalytic activity">
    <reaction evidence="13">
        <text>N(6)-dimethylallyladenosine(37) in tRNA + (sulfur carrier)-SH + AH2 + 2 S-adenosyl-L-methionine = 2-methylsulfanyl-N(6)-dimethylallyladenosine(37) in tRNA + (sulfur carrier)-H + 5'-deoxyadenosine + L-methionine + A + S-adenosyl-L-homocysteine + 2 H(+)</text>
        <dbReference type="Rhea" id="RHEA:37067"/>
        <dbReference type="Rhea" id="RHEA-COMP:10375"/>
        <dbReference type="Rhea" id="RHEA-COMP:10376"/>
        <dbReference type="Rhea" id="RHEA-COMP:14737"/>
        <dbReference type="Rhea" id="RHEA-COMP:14739"/>
        <dbReference type="ChEBI" id="CHEBI:13193"/>
        <dbReference type="ChEBI" id="CHEBI:15378"/>
        <dbReference type="ChEBI" id="CHEBI:17319"/>
        <dbReference type="ChEBI" id="CHEBI:17499"/>
        <dbReference type="ChEBI" id="CHEBI:29917"/>
        <dbReference type="ChEBI" id="CHEBI:57844"/>
        <dbReference type="ChEBI" id="CHEBI:57856"/>
        <dbReference type="ChEBI" id="CHEBI:59789"/>
        <dbReference type="ChEBI" id="CHEBI:64428"/>
        <dbReference type="ChEBI" id="CHEBI:74415"/>
        <dbReference type="ChEBI" id="CHEBI:74417"/>
        <dbReference type="EC" id="2.8.4.3"/>
    </reaction>
</comment>
<evidence type="ECO:0000256" key="9">
    <source>
        <dbReference type="ARBA" id="ARBA00033765"/>
    </source>
</evidence>
<evidence type="ECO:0000256" key="8">
    <source>
        <dbReference type="ARBA" id="ARBA00023014"/>
    </source>
</evidence>
<evidence type="ECO:0000256" key="7">
    <source>
        <dbReference type="ARBA" id="ARBA00023004"/>
    </source>
</evidence>
<dbReference type="AlphaFoldDB" id="A0A9X3EMM4"/>
<comment type="similarity">
    <text evidence="13">Belongs to the methylthiotransferase family. MiaB subfamily.</text>
</comment>
<dbReference type="GO" id="GO:0051539">
    <property type="term" value="F:4 iron, 4 sulfur cluster binding"/>
    <property type="evidence" value="ECO:0007669"/>
    <property type="project" value="UniProtKB-UniRule"/>
</dbReference>
<evidence type="ECO:0000256" key="1">
    <source>
        <dbReference type="ARBA" id="ARBA00003234"/>
    </source>
</evidence>
<dbReference type="InterPro" id="IPR038135">
    <property type="entry name" value="Methylthiotransferase_N_sf"/>
</dbReference>
<evidence type="ECO:0000313" key="18">
    <source>
        <dbReference type="EMBL" id="MCY1005934.1"/>
    </source>
</evidence>
<dbReference type="HAMAP" id="MF_01864">
    <property type="entry name" value="tRNA_metthiotr_MiaB"/>
    <property type="match status" value="1"/>
</dbReference>
<dbReference type="InterPro" id="IPR005839">
    <property type="entry name" value="Methylthiotransferase"/>
</dbReference>
<evidence type="ECO:0000313" key="19">
    <source>
        <dbReference type="Proteomes" id="UP001150924"/>
    </source>
</evidence>
<organism evidence="18 19">
    <name type="scientific">Nannocystis pusilla</name>
    <dbReference type="NCBI Taxonomy" id="889268"/>
    <lineage>
        <taxon>Bacteria</taxon>
        <taxon>Pseudomonadati</taxon>
        <taxon>Myxococcota</taxon>
        <taxon>Polyangia</taxon>
        <taxon>Nannocystales</taxon>
        <taxon>Nannocystaceae</taxon>
        <taxon>Nannocystis</taxon>
    </lineage>
</organism>
<dbReference type="InterPro" id="IPR006463">
    <property type="entry name" value="MiaB_methiolase"/>
</dbReference>
<evidence type="ECO:0000256" key="10">
    <source>
        <dbReference type="ARBA" id="ARBA00068570"/>
    </source>
</evidence>
<dbReference type="GO" id="GO:0046872">
    <property type="term" value="F:metal ion binding"/>
    <property type="evidence" value="ECO:0007669"/>
    <property type="project" value="UniProtKB-KW"/>
</dbReference>
<dbReference type="RefSeq" id="WP_267767850.1">
    <property type="nucleotide sequence ID" value="NZ_JAPNKE010000002.1"/>
</dbReference>
<dbReference type="SMART" id="SM00729">
    <property type="entry name" value="Elp3"/>
    <property type="match status" value="1"/>
</dbReference>
<dbReference type="PANTHER" id="PTHR43020">
    <property type="entry name" value="CDK5 REGULATORY SUBUNIT-ASSOCIATED PROTEIN 1"/>
    <property type="match status" value="1"/>
</dbReference>
<comment type="function">
    <text evidence="1 13">Catalyzes the methylthiolation of N6-(dimethylallyl)adenosine (i(6)A), leading to the formation of 2-methylthio-N6-(dimethylallyl)adenosine (ms(2)i(6)A) at position 37 in tRNAs that read codons beginning with uridine.</text>
</comment>
<name>A0A9X3EMM4_9BACT</name>
<dbReference type="SFLD" id="SFLDF00273">
    <property type="entry name" value="(dimethylallyl)adenosine_tRNA"/>
    <property type="match status" value="1"/>
</dbReference>
<feature type="binding site" evidence="13">
    <location>
        <position position="189"/>
    </location>
    <ligand>
        <name>[4Fe-4S] cluster</name>
        <dbReference type="ChEBI" id="CHEBI:49883"/>
        <label>2</label>
        <note>4Fe-4S-S-AdoMet</note>
    </ligand>
</feature>
<evidence type="ECO:0000256" key="11">
    <source>
        <dbReference type="ARBA" id="ARBA00080698"/>
    </source>
</evidence>
<feature type="binding site" evidence="13">
    <location>
        <position position="182"/>
    </location>
    <ligand>
        <name>[4Fe-4S] cluster</name>
        <dbReference type="ChEBI" id="CHEBI:49883"/>
        <label>2</label>
        <note>4Fe-4S-S-AdoMet</note>
    </ligand>
</feature>
<dbReference type="CDD" id="cd01335">
    <property type="entry name" value="Radical_SAM"/>
    <property type="match status" value="1"/>
</dbReference>
<dbReference type="InterPro" id="IPR020612">
    <property type="entry name" value="Methylthiotransferase_CS"/>
</dbReference>
<comment type="caution">
    <text evidence="18">The sequence shown here is derived from an EMBL/GenBank/DDBJ whole genome shotgun (WGS) entry which is preliminary data.</text>
</comment>
<dbReference type="PROSITE" id="PS51449">
    <property type="entry name" value="MTTASE_N"/>
    <property type="match status" value="1"/>
</dbReference>
<comment type="subcellular location">
    <subcellularLocation>
        <location evidence="13">Cytoplasm</location>
    </subcellularLocation>
</comment>
<feature type="domain" description="MTTase N-terminal" evidence="16">
    <location>
        <begin position="29"/>
        <end position="145"/>
    </location>
</feature>
<dbReference type="InterPro" id="IPR006638">
    <property type="entry name" value="Elp3/MiaA/NifB-like_rSAM"/>
</dbReference>
<evidence type="ECO:0000259" key="17">
    <source>
        <dbReference type="PROSITE" id="PS51918"/>
    </source>
</evidence>
<dbReference type="InterPro" id="IPR007197">
    <property type="entry name" value="rSAM"/>
</dbReference>
<feature type="binding site" evidence="13">
    <location>
        <position position="186"/>
    </location>
    <ligand>
        <name>[4Fe-4S] cluster</name>
        <dbReference type="ChEBI" id="CHEBI:49883"/>
        <label>2</label>
        <note>4Fe-4S-S-AdoMet</note>
    </ligand>
</feature>
<dbReference type="SFLD" id="SFLDG01061">
    <property type="entry name" value="methylthiotransferase"/>
    <property type="match status" value="1"/>
</dbReference>
<keyword evidence="19" id="KW-1185">Reference proteome</keyword>
<feature type="region of interest" description="Disordered" evidence="14">
    <location>
        <begin position="1"/>
        <end position="26"/>
    </location>
</feature>
<evidence type="ECO:0000256" key="5">
    <source>
        <dbReference type="ARBA" id="ARBA00022691"/>
    </source>
</evidence>
<accession>A0A9X3EMM4</accession>
<feature type="domain" description="TRAM" evidence="15">
    <location>
        <begin position="399"/>
        <end position="458"/>
    </location>
</feature>
<keyword evidence="5 13" id="KW-0949">S-adenosyl-L-methionine</keyword>
<evidence type="ECO:0000256" key="12">
    <source>
        <dbReference type="ARBA" id="ARBA00081141"/>
    </source>
</evidence>
<evidence type="ECO:0000256" key="2">
    <source>
        <dbReference type="ARBA" id="ARBA00022485"/>
    </source>
</evidence>
<dbReference type="GO" id="GO:0005829">
    <property type="term" value="C:cytosol"/>
    <property type="evidence" value="ECO:0007669"/>
    <property type="project" value="TreeGrafter"/>
</dbReference>
<dbReference type="Pfam" id="PF01938">
    <property type="entry name" value="TRAM"/>
    <property type="match status" value="1"/>
</dbReference>
<comment type="subunit">
    <text evidence="13">Monomer.</text>
</comment>
<keyword evidence="2 13" id="KW-0004">4Fe-4S</keyword>
<feature type="binding site" evidence="13">
    <location>
        <position position="108"/>
    </location>
    <ligand>
        <name>[4Fe-4S] cluster</name>
        <dbReference type="ChEBI" id="CHEBI:49883"/>
        <label>1</label>
    </ligand>
</feature>
<dbReference type="PROSITE" id="PS01278">
    <property type="entry name" value="MTTASE_RADICAL"/>
    <property type="match status" value="1"/>
</dbReference>
<sequence>MTRLVQIRGTRTAPEPPAPAPELPPVAGPRVYVETLGCQMNEADSALIVGQLAARGYVRVPDPAAADVILLNTCAVREKAEERVYGRTSQLLRHKKDNPDLVFGITGCMAEHLRDKVQKQAPHIGLVAGPDSYRRIGVLVDRARAGERVVDVALDREETYEGLDGVPDDDGVSGQVSIQRGCDKFCTFCVVPYTRGRERGVAPREVLRQARHLAERGYKEIVLLGQTVNSYVWEDASFADLLRAVAAIDGVERIRFTSPYPVDFDERLIATMAELDKVCPYIHLPAQSGSDRMLTAMKRGYSRGEFVDLVGRLRAALPDLALSTDLMVGFCGETEDDHAETLSLMREVRFDSAFMFRYSDRGITYAARKLQDDVPDEVKGRRLQEVIELQEQHTRASHHARVGKRERVLISGLSHRGDRVLGRTPRFQSVLLPLGTGAPGQTIEVEVTATTGHSLIAG</sequence>
<dbReference type="PROSITE" id="PS51918">
    <property type="entry name" value="RADICAL_SAM"/>
    <property type="match status" value="1"/>
</dbReference>
<gene>
    <name evidence="13 18" type="primary">miaB</name>
    <name evidence="18" type="ORF">OV079_10215</name>
</gene>
<feature type="binding site" evidence="13">
    <location>
        <position position="74"/>
    </location>
    <ligand>
        <name>[4Fe-4S] cluster</name>
        <dbReference type="ChEBI" id="CHEBI:49883"/>
        <label>1</label>
    </ligand>
</feature>
<comment type="cofactor">
    <cofactor evidence="13">
        <name>[4Fe-4S] cluster</name>
        <dbReference type="ChEBI" id="CHEBI:49883"/>
    </cofactor>
    <text evidence="13">Binds 2 [4Fe-4S] clusters. One cluster is coordinated with 3 cysteines and an exchangeable S-adenosyl-L-methionine.</text>
</comment>
<dbReference type="NCBIfam" id="TIGR01574">
    <property type="entry name" value="miaB-methiolase"/>
    <property type="match status" value="1"/>
</dbReference>
<keyword evidence="13" id="KW-0819">tRNA processing</keyword>
<dbReference type="Pfam" id="PF04055">
    <property type="entry name" value="Radical_SAM"/>
    <property type="match status" value="1"/>
</dbReference>
<dbReference type="Gene3D" id="3.80.30.20">
    <property type="entry name" value="tm_1862 like domain"/>
    <property type="match status" value="1"/>
</dbReference>
<dbReference type="InterPro" id="IPR013848">
    <property type="entry name" value="Methylthiotransferase_N"/>
</dbReference>
<keyword evidence="6 13" id="KW-0479">Metal-binding</keyword>
<reference evidence="18" key="1">
    <citation type="submission" date="2022-11" db="EMBL/GenBank/DDBJ databases">
        <title>Minimal conservation of predation-associated metabolite biosynthetic gene clusters underscores biosynthetic potential of Myxococcota including descriptions for ten novel species: Archangium lansinium sp. nov., Myxococcus landrumus sp. nov., Nannocystis bai.</title>
        <authorList>
            <person name="Ahearne A."/>
            <person name="Stevens C."/>
            <person name="Phillips K."/>
        </authorList>
    </citation>
    <scope>NUCLEOTIDE SEQUENCE</scope>
    <source>
        <strain evidence="18">Na p29</strain>
    </source>
</reference>
<evidence type="ECO:0000256" key="3">
    <source>
        <dbReference type="ARBA" id="ARBA00022490"/>
    </source>
</evidence>
<keyword evidence="7 13" id="KW-0408">Iron</keyword>
<evidence type="ECO:0000256" key="4">
    <source>
        <dbReference type="ARBA" id="ARBA00022679"/>
    </source>
</evidence>
<dbReference type="FunFam" id="3.40.50.12160:FF:000003">
    <property type="entry name" value="CDK5 regulatory subunit-associated protein 1"/>
    <property type="match status" value="1"/>
</dbReference>
<feature type="binding site" evidence="13">
    <location>
        <position position="38"/>
    </location>
    <ligand>
        <name>[4Fe-4S] cluster</name>
        <dbReference type="ChEBI" id="CHEBI:49883"/>
        <label>1</label>
    </ligand>
</feature>
<proteinExistence type="inferred from homology"/>
<dbReference type="InterPro" id="IPR023404">
    <property type="entry name" value="rSAM_horseshoe"/>
</dbReference>
<keyword evidence="8 13" id="KW-0411">Iron-sulfur</keyword>